<reference evidence="3" key="1">
    <citation type="submission" date="2023-08" db="EMBL/GenBank/DDBJ databases">
        <title>Methanolobus mangrovi sp. nov. and Methanolobus sediminis sp. nov, two novel methylotrophic methanogens isolated from mangrove sediments in China.</title>
        <authorList>
            <person name="Zhou J."/>
        </authorList>
    </citation>
    <scope>NUCLEOTIDE SEQUENCE</scope>
    <source>
        <strain evidence="3">FTZ2</strain>
    </source>
</reference>
<dbReference type="InterPro" id="IPR051172">
    <property type="entry name" value="Chlamydia_OmcB"/>
</dbReference>
<dbReference type="KEGG" id="mmav:RE476_07965"/>
<dbReference type="InterPro" id="IPR047589">
    <property type="entry name" value="DUF11_rpt"/>
</dbReference>
<evidence type="ECO:0000313" key="4">
    <source>
        <dbReference type="Proteomes" id="UP001183006"/>
    </source>
</evidence>
<dbReference type="GeneID" id="84230068"/>
<dbReference type="Gene3D" id="2.60.40.10">
    <property type="entry name" value="Immunoglobulins"/>
    <property type="match status" value="2"/>
</dbReference>
<feature type="domain" description="DUF11" evidence="2">
    <location>
        <begin position="264"/>
        <end position="352"/>
    </location>
</feature>
<keyword evidence="1" id="KW-1133">Transmembrane helix</keyword>
<dbReference type="InterPro" id="IPR013783">
    <property type="entry name" value="Ig-like_fold"/>
</dbReference>
<dbReference type="PANTHER" id="PTHR34819">
    <property type="entry name" value="LARGE CYSTEINE-RICH PERIPLASMIC PROTEIN OMCB"/>
    <property type="match status" value="1"/>
</dbReference>
<keyword evidence="1" id="KW-0812">Transmembrane</keyword>
<name>A0AA51UE78_9EURY</name>
<proteinExistence type="predicted"/>
<dbReference type="Pfam" id="PF01345">
    <property type="entry name" value="DUF11"/>
    <property type="match status" value="2"/>
</dbReference>
<keyword evidence="4" id="KW-1185">Reference proteome</keyword>
<organism evidence="3 4">
    <name type="scientific">Methanolobus mangrovi</name>
    <dbReference type="NCBI Taxonomy" id="3072977"/>
    <lineage>
        <taxon>Archaea</taxon>
        <taxon>Methanobacteriati</taxon>
        <taxon>Methanobacteriota</taxon>
        <taxon>Stenosarchaea group</taxon>
        <taxon>Methanomicrobia</taxon>
        <taxon>Methanosarcinales</taxon>
        <taxon>Methanosarcinaceae</taxon>
        <taxon>Methanolobus</taxon>
    </lineage>
</organism>
<sequence length="420" mass="45574">MVRPTRFFVISLCVVIFCLSLAGNASAAVELYNGTITTGDGYQINNFVIDATDAFPSAESASFYVYNNGNEVDDFLINEGDSYEFDFEDDGTIEVTLISVSSGTLPVVRVSIVLSNYLLSDVYESGVIDGGHKYAVFSGTPELKITKTVDKSDISVGDLIRVTVTAENIGDDKATEVIFQEPQQAKFLLYESFVSQTGQTSVDVGELKTVSVYQLKATEAGTYSLSPTTASFSNTAGLDFPQVSSNSPVVIVEAGEDLVNANIEFTTTLDKYTVSRNDDIRGTIKIKNTGDTSATGVTVNIQVPEGLEFNGGSGIETISGVPTIYLESFGVQQEKEFSFTLKAAEVGTYTISTENSYLFNNGVDAQLQQVSSDSVTSKILVAKGKYDYLFEQPIYVYLIPLVIIGAVAGWIFHRHKQYKF</sequence>
<gene>
    <name evidence="3" type="ORF">RE476_07965</name>
</gene>
<keyword evidence="1" id="KW-0472">Membrane</keyword>
<dbReference type="EMBL" id="CP133594">
    <property type="protein sequence ID" value="WMW21339.1"/>
    <property type="molecule type" value="Genomic_DNA"/>
</dbReference>
<dbReference type="InterPro" id="IPR001434">
    <property type="entry name" value="OmcB-like_DUF11"/>
</dbReference>
<protein>
    <recommendedName>
        <fullName evidence="2">DUF11 domain-containing protein</fullName>
    </recommendedName>
</protein>
<dbReference type="RefSeq" id="WP_309307124.1">
    <property type="nucleotide sequence ID" value="NZ_CP133594.1"/>
</dbReference>
<dbReference type="NCBIfam" id="TIGR01451">
    <property type="entry name" value="B_ant_repeat"/>
    <property type="match status" value="2"/>
</dbReference>
<dbReference type="AlphaFoldDB" id="A0AA51UE78"/>
<feature type="domain" description="DUF11" evidence="2">
    <location>
        <begin position="143"/>
        <end position="237"/>
    </location>
</feature>
<evidence type="ECO:0000256" key="1">
    <source>
        <dbReference type="SAM" id="Phobius"/>
    </source>
</evidence>
<accession>A0AA51UE78</accession>
<feature type="transmembrane region" description="Helical" evidence="1">
    <location>
        <begin position="394"/>
        <end position="412"/>
    </location>
</feature>
<evidence type="ECO:0000313" key="3">
    <source>
        <dbReference type="EMBL" id="WMW21339.1"/>
    </source>
</evidence>
<dbReference type="Proteomes" id="UP001183006">
    <property type="component" value="Chromosome"/>
</dbReference>
<evidence type="ECO:0000259" key="2">
    <source>
        <dbReference type="Pfam" id="PF01345"/>
    </source>
</evidence>